<proteinExistence type="predicted"/>
<sequence>MSEKNILLRNVCLGAAAGFIISMFHKPTRESVIQEAKELGGMAEYYFRNPSVLSDDLKTKLNDAKHVVQHVTDDLRFVNEKVNELKETTPVVLGAIKDAKERLSSIKPD</sequence>
<gene>
    <name evidence="1" type="ORF">GKZ89_09125</name>
</gene>
<comment type="caution">
    <text evidence="1">The sequence shown here is derived from an EMBL/GenBank/DDBJ whole genome shotgun (WGS) entry which is preliminary data.</text>
</comment>
<name>A0A7X2V509_9BACI</name>
<keyword evidence="2" id="KW-1185">Reference proteome</keyword>
<dbReference type="RefSeq" id="WP_155112095.1">
    <property type="nucleotide sequence ID" value="NZ_WMIB01000007.1"/>
</dbReference>
<dbReference type="EMBL" id="WMIB01000007">
    <property type="protein sequence ID" value="MTH53563.1"/>
    <property type="molecule type" value="Genomic_DNA"/>
</dbReference>
<protein>
    <recommendedName>
        <fullName evidence="3">YtxH domain-containing protein</fullName>
    </recommendedName>
</protein>
<dbReference type="OrthoDB" id="2353585at2"/>
<organism evidence="1 2">
    <name type="scientific">Metabacillus mangrovi</name>
    <dbReference type="NCBI Taxonomy" id="1491830"/>
    <lineage>
        <taxon>Bacteria</taxon>
        <taxon>Bacillati</taxon>
        <taxon>Bacillota</taxon>
        <taxon>Bacilli</taxon>
        <taxon>Bacillales</taxon>
        <taxon>Bacillaceae</taxon>
        <taxon>Metabacillus</taxon>
    </lineage>
</organism>
<dbReference type="AlphaFoldDB" id="A0A7X2V509"/>
<evidence type="ECO:0000313" key="2">
    <source>
        <dbReference type="Proteomes" id="UP000434639"/>
    </source>
</evidence>
<evidence type="ECO:0008006" key="3">
    <source>
        <dbReference type="Google" id="ProtNLM"/>
    </source>
</evidence>
<reference evidence="1 2" key="1">
    <citation type="journal article" date="2017" name="Int. J. Syst. Evol. Microbiol.">
        <title>Bacillus mangrovi sp. nov., isolated from a sediment sample from a mangrove forest.</title>
        <authorList>
            <person name="Gupta V."/>
            <person name="Singh P.K."/>
            <person name="Korpole S."/>
            <person name="Tanuku N.R.S."/>
            <person name="Pinnaka A.K."/>
        </authorList>
    </citation>
    <scope>NUCLEOTIDE SEQUENCE [LARGE SCALE GENOMIC DNA]</scope>
    <source>
        <strain evidence="1 2">KCTC 33872</strain>
    </source>
</reference>
<evidence type="ECO:0000313" key="1">
    <source>
        <dbReference type="EMBL" id="MTH53563.1"/>
    </source>
</evidence>
<accession>A0A7X2V509</accession>
<dbReference type="Proteomes" id="UP000434639">
    <property type="component" value="Unassembled WGS sequence"/>
</dbReference>